<dbReference type="NCBIfam" id="TIGR04328">
    <property type="entry name" value="cas4_PREFRAN"/>
    <property type="match status" value="1"/>
</dbReference>
<dbReference type="InterPro" id="IPR027616">
    <property type="entry name" value="Cas4_PREFRAN"/>
</dbReference>
<evidence type="ECO:0000313" key="2">
    <source>
        <dbReference type="EMBL" id="KEJ92203.1"/>
    </source>
</evidence>
<dbReference type="eggNOG" id="ENOG5032VBF">
    <property type="taxonomic scope" value="Bacteria"/>
</dbReference>
<organism evidence="2 3">
    <name type="scientific">Synergistes jonesii</name>
    <dbReference type="NCBI Taxonomy" id="2754"/>
    <lineage>
        <taxon>Bacteria</taxon>
        <taxon>Thermotogati</taxon>
        <taxon>Synergistota</taxon>
        <taxon>Synergistia</taxon>
        <taxon>Synergistales</taxon>
        <taxon>Synergistaceae</taxon>
        <taxon>Synergistes</taxon>
    </lineage>
</organism>
<dbReference type="Proteomes" id="UP000027665">
    <property type="component" value="Unassembled WGS sequence"/>
</dbReference>
<name>A0A073IPA7_9BACT</name>
<accession>A0A073IPA7</accession>
<dbReference type="EMBL" id="JMKI01000031">
    <property type="protein sequence ID" value="KEJ92203.1"/>
    <property type="molecule type" value="Genomic_DNA"/>
</dbReference>
<dbReference type="Gene3D" id="3.90.320.10">
    <property type="match status" value="1"/>
</dbReference>
<dbReference type="STRING" id="2754.EH55_04130"/>
<comment type="caution">
    <text evidence="2">The sequence shown here is derived from an EMBL/GenBank/DDBJ whole genome shotgun (WGS) entry which is preliminary data.</text>
</comment>
<reference evidence="2 3" key="1">
    <citation type="submission" date="2014-04" db="EMBL/GenBank/DDBJ databases">
        <title>Draft Genome Sequence of Synergistes jonesii.</title>
        <authorList>
            <person name="Coil D.A."/>
            <person name="Eisen J.A."/>
            <person name="Holland-Moritz H.E."/>
        </authorList>
    </citation>
    <scope>NUCLEOTIDE SEQUENCE [LARGE SCALE GENOMIC DNA]</scope>
    <source>
        <strain evidence="2 3">78-1</strain>
    </source>
</reference>
<keyword evidence="3" id="KW-1185">Reference proteome</keyword>
<feature type="domain" description="DUF83" evidence="1">
    <location>
        <begin position="9"/>
        <end position="180"/>
    </location>
</feature>
<protein>
    <recommendedName>
        <fullName evidence="1">DUF83 domain-containing protein</fullName>
    </recommendedName>
</protein>
<dbReference type="InterPro" id="IPR022765">
    <property type="entry name" value="Dna2/Cas4_DUF83"/>
</dbReference>
<dbReference type="RefSeq" id="WP_051682705.1">
    <property type="nucleotide sequence ID" value="NZ_JAWRIX010000008.1"/>
</dbReference>
<dbReference type="Pfam" id="PF01930">
    <property type="entry name" value="Cas_Cas4"/>
    <property type="match status" value="1"/>
</dbReference>
<evidence type="ECO:0000313" key="3">
    <source>
        <dbReference type="Proteomes" id="UP000027665"/>
    </source>
</evidence>
<dbReference type="GeneID" id="90983499"/>
<dbReference type="InterPro" id="IPR011604">
    <property type="entry name" value="PDDEXK-like_dom_sf"/>
</dbReference>
<dbReference type="AlphaFoldDB" id="A0A073IPA7"/>
<sequence>MDDIILFSQLNDFIFCPISIYFHNLYGKMDTMLFQNTDQINGTNAHEAIDKGRYSTKKKILQGASLYCERYRLCGKLDTFDIDKGILTERKKKITTVYDGYIFQLYAQYFSLTEAGYAIRQIRLYSLDDNKVFQVKAPNEDTEMLARFENTIKALREFQPEGFIQTNTAKCGRCIYEPACDRSALAQ</sequence>
<evidence type="ECO:0000259" key="1">
    <source>
        <dbReference type="Pfam" id="PF01930"/>
    </source>
</evidence>
<dbReference type="OrthoDB" id="9781776at2"/>
<gene>
    <name evidence="2" type="ORF">EH55_04130</name>
</gene>
<proteinExistence type="predicted"/>